<accession>A0AAV4PI86</accession>
<proteinExistence type="predicted"/>
<dbReference type="AlphaFoldDB" id="A0AAV4PI86"/>
<evidence type="ECO:0000313" key="1">
    <source>
        <dbReference type="EMBL" id="GIX95823.1"/>
    </source>
</evidence>
<dbReference type="Proteomes" id="UP001054837">
    <property type="component" value="Unassembled WGS sequence"/>
</dbReference>
<keyword evidence="2" id="KW-1185">Reference proteome</keyword>
<reference evidence="1 2" key="1">
    <citation type="submission" date="2021-06" db="EMBL/GenBank/DDBJ databases">
        <title>Caerostris darwini draft genome.</title>
        <authorList>
            <person name="Kono N."/>
            <person name="Arakawa K."/>
        </authorList>
    </citation>
    <scope>NUCLEOTIDE SEQUENCE [LARGE SCALE GENOMIC DNA]</scope>
</reference>
<dbReference type="EMBL" id="BPLQ01002817">
    <property type="protein sequence ID" value="GIX95823.1"/>
    <property type="molecule type" value="Genomic_DNA"/>
</dbReference>
<protein>
    <submittedName>
        <fullName evidence="1">Uncharacterized protein</fullName>
    </submittedName>
</protein>
<sequence>MYLLLLRQQHGNTSRCRRRCKTVVNGKLYPPGSILPAITILKRHCPTITLNEPYQGRHMDSTMDGINKIGLVSIAEYPTIRPFTELPIHQSSYICLKKMS</sequence>
<evidence type="ECO:0000313" key="2">
    <source>
        <dbReference type="Proteomes" id="UP001054837"/>
    </source>
</evidence>
<gene>
    <name evidence="1" type="ORF">CDAR_289251</name>
</gene>
<organism evidence="1 2">
    <name type="scientific">Caerostris darwini</name>
    <dbReference type="NCBI Taxonomy" id="1538125"/>
    <lineage>
        <taxon>Eukaryota</taxon>
        <taxon>Metazoa</taxon>
        <taxon>Ecdysozoa</taxon>
        <taxon>Arthropoda</taxon>
        <taxon>Chelicerata</taxon>
        <taxon>Arachnida</taxon>
        <taxon>Araneae</taxon>
        <taxon>Araneomorphae</taxon>
        <taxon>Entelegynae</taxon>
        <taxon>Araneoidea</taxon>
        <taxon>Araneidae</taxon>
        <taxon>Caerostris</taxon>
    </lineage>
</organism>
<name>A0AAV4PI86_9ARAC</name>
<comment type="caution">
    <text evidence="1">The sequence shown here is derived from an EMBL/GenBank/DDBJ whole genome shotgun (WGS) entry which is preliminary data.</text>
</comment>